<evidence type="ECO:0000256" key="6">
    <source>
        <dbReference type="ARBA" id="ARBA00022801"/>
    </source>
</evidence>
<evidence type="ECO:0000256" key="5">
    <source>
        <dbReference type="ARBA" id="ARBA00022723"/>
    </source>
</evidence>
<evidence type="ECO:0000259" key="15">
    <source>
        <dbReference type="PROSITE" id="PS51462"/>
    </source>
</evidence>
<keyword evidence="7 13" id="KW-0460">Magnesium</keyword>
<dbReference type="InterPro" id="IPR013024">
    <property type="entry name" value="GGCT-like"/>
</dbReference>
<feature type="binding site" evidence="13">
    <location>
        <position position="263"/>
    </location>
    <ligand>
        <name>Mg(2+)</name>
        <dbReference type="ChEBI" id="CHEBI:18420"/>
        <label>1</label>
    </ligand>
</feature>
<dbReference type="GO" id="GO:0047631">
    <property type="term" value="F:ADP-ribose diphosphatase activity"/>
    <property type="evidence" value="ECO:0007669"/>
    <property type="project" value="UniProtKB-EC"/>
</dbReference>
<dbReference type="PROSITE" id="PS00893">
    <property type="entry name" value="NUDIX_BOX"/>
    <property type="match status" value="1"/>
</dbReference>
<comment type="cofactor">
    <cofactor evidence="1 13">
        <name>Mg(2+)</name>
        <dbReference type="ChEBI" id="CHEBI:18420"/>
    </cofactor>
</comment>
<feature type="domain" description="Nudix hydrolase" evidence="15">
    <location>
        <begin position="201"/>
        <end position="341"/>
    </location>
</feature>
<dbReference type="InterPro" id="IPR015797">
    <property type="entry name" value="NUDIX_hydrolase-like_dom_sf"/>
</dbReference>
<evidence type="ECO:0000313" key="16">
    <source>
        <dbReference type="EMBL" id="SMX34214.1"/>
    </source>
</evidence>
<comment type="function">
    <text evidence="8">Acts on ADP-mannose and ADP-glucose as well as ADP-ribose. Prevents glycogen biosynthesis. The reaction catalyzed by this enzyme is a limiting step of the gluconeogenic process.</text>
</comment>
<evidence type="ECO:0000313" key="17">
    <source>
        <dbReference type="Proteomes" id="UP000220836"/>
    </source>
</evidence>
<feature type="binding site" evidence="13">
    <location>
        <position position="312"/>
    </location>
    <ligand>
        <name>Mg(2+)</name>
        <dbReference type="ChEBI" id="CHEBI:18420"/>
        <label>1</label>
    </ligand>
</feature>
<dbReference type="InterPro" id="IPR004385">
    <property type="entry name" value="NDP_pyrophosphatase"/>
</dbReference>
<dbReference type="GO" id="GO:0046872">
    <property type="term" value="F:metal ion binding"/>
    <property type="evidence" value="ECO:0007669"/>
    <property type="project" value="UniProtKB-KW"/>
</dbReference>
<dbReference type="Pfam" id="PF06094">
    <property type="entry name" value="GGACT"/>
    <property type="match status" value="1"/>
</dbReference>
<name>A0A238JVM7_9RHOB</name>
<dbReference type="CDD" id="cd06661">
    <property type="entry name" value="GGCT_like"/>
    <property type="match status" value="1"/>
</dbReference>
<feature type="binding site" evidence="13">
    <location>
        <position position="259"/>
    </location>
    <ligand>
        <name>Mg(2+)</name>
        <dbReference type="ChEBI" id="CHEBI:18420"/>
        <label>1</label>
    </ligand>
</feature>
<evidence type="ECO:0000256" key="10">
    <source>
        <dbReference type="ARBA" id="ARBA00030308"/>
    </source>
</evidence>
<dbReference type="PANTHER" id="PTHR11839">
    <property type="entry name" value="UDP/ADP-SUGAR PYROPHOSPHATASE"/>
    <property type="match status" value="1"/>
</dbReference>
<dbReference type="EMBL" id="FXYH01000001">
    <property type="protein sequence ID" value="SMX34214.1"/>
    <property type="molecule type" value="Genomic_DNA"/>
</dbReference>
<comment type="catalytic activity">
    <reaction evidence="12">
        <text>ADP-D-ribose + H2O = D-ribose 5-phosphate + AMP + 2 H(+)</text>
        <dbReference type="Rhea" id="RHEA:10412"/>
        <dbReference type="ChEBI" id="CHEBI:15377"/>
        <dbReference type="ChEBI" id="CHEBI:15378"/>
        <dbReference type="ChEBI" id="CHEBI:57967"/>
        <dbReference type="ChEBI" id="CHEBI:78346"/>
        <dbReference type="ChEBI" id="CHEBI:456215"/>
        <dbReference type="EC" id="3.6.1.13"/>
    </reaction>
</comment>
<dbReference type="InterPro" id="IPR009288">
    <property type="entry name" value="AIG2-like_dom"/>
</dbReference>
<comment type="similarity">
    <text evidence="2">Belongs to the Nudix hydrolase family. NudF subfamily.</text>
</comment>
<dbReference type="Proteomes" id="UP000220836">
    <property type="component" value="Unassembled WGS sequence"/>
</dbReference>
<keyword evidence="5 13" id="KW-0479">Metal-binding</keyword>
<dbReference type="AlphaFoldDB" id="A0A238JVM7"/>
<gene>
    <name evidence="16" type="primary">nudF</name>
    <name evidence="16" type="ORF">PEV8663_00426</name>
</gene>
<keyword evidence="6 16" id="KW-0378">Hydrolase</keyword>
<dbReference type="Gene3D" id="3.10.490.10">
    <property type="entry name" value="Gamma-glutamyl cyclotransferase-like"/>
    <property type="match status" value="1"/>
</dbReference>
<evidence type="ECO:0000256" key="7">
    <source>
        <dbReference type="ARBA" id="ARBA00022842"/>
    </source>
</evidence>
<accession>A0A238JVM7</accession>
<feature type="binding site" evidence="13">
    <location>
        <position position="243"/>
    </location>
    <ligand>
        <name>Mg(2+)</name>
        <dbReference type="ChEBI" id="CHEBI:18420"/>
        <label>1</label>
    </ligand>
</feature>
<evidence type="ECO:0000256" key="8">
    <source>
        <dbReference type="ARBA" id="ARBA00025164"/>
    </source>
</evidence>
<dbReference type="GO" id="GO:0005829">
    <property type="term" value="C:cytosol"/>
    <property type="evidence" value="ECO:0007669"/>
    <property type="project" value="TreeGrafter"/>
</dbReference>
<evidence type="ECO:0000256" key="13">
    <source>
        <dbReference type="PIRSR" id="PIRSR604385-2"/>
    </source>
</evidence>
<proteinExistence type="inferred from homology"/>
<organism evidence="16 17">
    <name type="scientific">Pelagimonas varians</name>
    <dbReference type="NCBI Taxonomy" id="696760"/>
    <lineage>
        <taxon>Bacteria</taxon>
        <taxon>Pseudomonadati</taxon>
        <taxon>Pseudomonadota</taxon>
        <taxon>Alphaproteobacteria</taxon>
        <taxon>Rhodobacterales</taxon>
        <taxon>Roseobacteraceae</taxon>
        <taxon>Pelagimonas</taxon>
    </lineage>
</organism>
<evidence type="ECO:0000256" key="1">
    <source>
        <dbReference type="ARBA" id="ARBA00001946"/>
    </source>
</evidence>
<evidence type="ECO:0000256" key="4">
    <source>
        <dbReference type="ARBA" id="ARBA00013297"/>
    </source>
</evidence>
<dbReference type="SUPFAM" id="SSF55811">
    <property type="entry name" value="Nudix"/>
    <property type="match status" value="1"/>
</dbReference>
<dbReference type="InterPro" id="IPR000086">
    <property type="entry name" value="NUDIX_hydrolase_dom"/>
</dbReference>
<dbReference type="NCBIfam" id="TIGR00052">
    <property type="entry name" value="nudix-type nucleoside diphosphatase, YffH/AdpP family"/>
    <property type="match status" value="1"/>
</dbReference>
<dbReference type="Gene3D" id="3.90.79.10">
    <property type="entry name" value="Nucleoside Triphosphate Pyrophosphohydrolase"/>
    <property type="match status" value="1"/>
</dbReference>
<dbReference type="Pfam" id="PF00293">
    <property type="entry name" value="NUDIX"/>
    <property type="match status" value="1"/>
</dbReference>
<evidence type="ECO:0000256" key="9">
    <source>
        <dbReference type="ARBA" id="ARBA00030162"/>
    </source>
</evidence>
<protein>
    <recommendedName>
        <fullName evidence="4">ADP-ribose pyrophosphatase</fullName>
        <ecNumber evidence="3">3.6.1.13</ecNumber>
    </recommendedName>
    <alternativeName>
        <fullName evidence="9">ADP-ribose diphosphatase</fullName>
    </alternativeName>
    <alternativeName>
        <fullName evidence="11">ADP-ribose phosphohydrolase</fullName>
    </alternativeName>
    <alternativeName>
        <fullName evidence="10">Adenosine diphosphoribose pyrophosphatase</fullName>
    </alternativeName>
</protein>
<evidence type="ECO:0000256" key="12">
    <source>
        <dbReference type="ARBA" id="ARBA00049546"/>
    </source>
</evidence>
<evidence type="ECO:0000256" key="11">
    <source>
        <dbReference type="ARBA" id="ARBA00033056"/>
    </source>
</evidence>
<keyword evidence="17" id="KW-1185">Reference proteome</keyword>
<dbReference type="PANTHER" id="PTHR11839:SF5">
    <property type="entry name" value="ADP-RIBOSE PYROPHOSPHATASE"/>
    <property type="match status" value="1"/>
</dbReference>
<dbReference type="InterPro" id="IPR020084">
    <property type="entry name" value="NUDIX_hydrolase_CS"/>
</dbReference>
<evidence type="ECO:0000256" key="3">
    <source>
        <dbReference type="ARBA" id="ARBA00012453"/>
    </source>
</evidence>
<dbReference type="EC" id="3.6.1.13" evidence="3"/>
<dbReference type="GO" id="GO:0019693">
    <property type="term" value="P:ribose phosphate metabolic process"/>
    <property type="evidence" value="ECO:0007669"/>
    <property type="project" value="TreeGrafter"/>
</dbReference>
<dbReference type="GO" id="GO:0006753">
    <property type="term" value="P:nucleoside phosphate metabolic process"/>
    <property type="evidence" value="ECO:0007669"/>
    <property type="project" value="TreeGrafter"/>
</dbReference>
<dbReference type="PROSITE" id="PS51462">
    <property type="entry name" value="NUDIX"/>
    <property type="match status" value="1"/>
</dbReference>
<sequence length="356" mass="39095">MGRAADQLDFVQAELPDHAIFWAKDQAFPLILPQEGASAQGVLLRGLSSEDVARLNFYEGGFSYDLRVMTVMADGHEAFAEVYFANDGVWAHGDLWSLDAWRGQWGQITMGAAQDVMSRYGSSSAAEVAQLFPFLRARAWAQELAATPAPQELRNKMTSEDVKITGDRPGFNGFFRVKAFTARHKRFDGSTSAELPRETFMSFDVALVLPYDPVTDQVLLVEQLRLGAFNRGDPAPWVLEPIAGLVDAGELPTAAAHRETAEEAGLALDRLIDMPAVYASPGYSTEFFHCFLGLCSLSGRGQQQGGLAEENEDIRSHVISFDHAMALVDSGEVNVAPLAMMLLWLARQRPKLRVPS</sequence>
<feature type="short sequence motif" description="Nudix box" evidence="14">
    <location>
        <begin position="244"/>
        <end position="266"/>
    </location>
</feature>
<evidence type="ECO:0000256" key="2">
    <source>
        <dbReference type="ARBA" id="ARBA00007482"/>
    </source>
</evidence>
<dbReference type="CDD" id="cd24155">
    <property type="entry name" value="NUDIX_ADPRase"/>
    <property type="match status" value="1"/>
</dbReference>
<reference evidence="16 17" key="1">
    <citation type="submission" date="2017-05" db="EMBL/GenBank/DDBJ databases">
        <authorList>
            <person name="Song R."/>
            <person name="Chenine A.L."/>
            <person name="Ruprecht R.M."/>
        </authorList>
    </citation>
    <scope>NUCLEOTIDE SEQUENCE [LARGE SCALE GENOMIC DNA]</scope>
    <source>
        <strain evidence="16 17">CECT 8663</strain>
    </source>
</reference>
<dbReference type="GO" id="GO:0019144">
    <property type="term" value="F:ADP-sugar diphosphatase activity"/>
    <property type="evidence" value="ECO:0007669"/>
    <property type="project" value="TreeGrafter"/>
</dbReference>
<evidence type="ECO:0000256" key="14">
    <source>
        <dbReference type="PIRSR" id="PIRSR604385-3"/>
    </source>
</evidence>